<dbReference type="PROSITE" id="PS00134">
    <property type="entry name" value="TRYPSIN_HIS"/>
    <property type="match status" value="1"/>
</dbReference>
<keyword evidence="7" id="KW-0472">Membrane</keyword>
<proteinExistence type="inferred from homology"/>
<dbReference type="PANTHER" id="PTHR24276:SF91">
    <property type="entry name" value="AT26814P-RELATED"/>
    <property type="match status" value="1"/>
</dbReference>
<evidence type="ECO:0000256" key="1">
    <source>
        <dbReference type="ARBA" id="ARBA00007664"/>
    </source>
</evidence>
<dbReference type="PROSITE" id="PS00135">
    <property type="entry name" value="TRYPSIN_SER"/>
    <property type="match status" value="1"/>
</dbReference>
<keyword evidence="9" id="KW-1185">Reference proteome</keyword>
<sequence length="320" mass="36719">VNNHKILNVHYRLCLKWVAVIFFTLIIVAGSERDKRVITTLKYSRYYVKPTVVNGKPARENQFPYLVSLKEPFRRISRTRIEWASFCGGSIISESKVLTAAHCFESYNFYYLRNPRPIRAVAGSLRTKLIHSGESETTENTQWRKISRVIIHRQFHFPSNDIALCFVDKIWMFNRNIDYIRTAKWRADYATKCVASGYGKTNSSVDDSISPILLMANISVLSRHTCSRLWEINMDTFICTDSALRDVAEGDSGGPLVCHETIDPAEEGEIGLLVGVVSGKNFDLTTLFTRVSEYHDWIDRNFASRFRSGVLYFIIVLLVH</sequence>
<dbReference type="SUPFAM" id="SSF50494">
    <property type="entry name" value="Trypsin-like serine proteases"/>
    <property type="match status" value="1"/>
</dbReference>
<dbReference type="SMART" id="SM00020">
    <property type="entry name" value="Tryp_SPc"/>
    <property type="match status" value="1"/>
</dbReference>
<keyword evidence="2 6" id="KW-0645">Protease</keyword>
<dbReference type="Pfam" id="PF00089">
    <property type="entry name" value="Trypsin"/>
    <property type="match status" value="1"/>
</dbReference>
<keyword evidence="3 6" id="KW-0378">Hydrolase</keyword>
<evidence type="ECO:0000256" key="6">
    <source>
        <dbReference type="RuleBase" id="RU363034"/>
    </source>
</evidence>
<dbReference type="InterPro" id="IPR009003">
    <property type="entry name" value="Peptidase_S1_PA"/>
</dbReference>
<dbReference type="Proteomes" id="UP001652740">
    <property type="component" value="Unplaced"/>
</dbReference>
<reference evidence="10" key="1">
    <citation type="submission" date="2025-08" db="UniProtKB">
        <authorList>
            <consortium name="RefSeq"/>
        </authorList>
    </citation>
    <scope>IDENTIFICATION</scope>
    <source>
        <tissue evidence="10">Whole larvae</tissue>
    </source>
</reference>
<protein>
    <submittedName>
        <fullName evidence="10">Chymotrypsin B-like</fullName>
    </submittedName>
</protein>
<dbReference type="Gene3D" id="2.40.10.10">
    <property type="entry name" value="Trypsin-like serine proteases"/>
    <property type="match status" value="1"/>
</dbReference>
<dbReference type="InterPro" id="IPR043504">
    <property type="entry name" value="Peptidase_S1_PA_chymotrypsin"/>
</dbReference>
<evidence type="ECO:0000256" key="7">
    <source>
        <dbReference type="SAM" id="Phobius"/>
    </source>
</evidence>
<dbReference type="InterPro" id="IPR018114">
    <property type="entry name" value="TRYPSIN_HIS"/>
</dbReference>
<dbReference type="InterPro" id="IPR001254">
    <property type="entry name" value="Trypsin_dom"/>
</dbReference>
<evidence type="ECO:0000313" key="10">
    <source>
        <dbReference type="RefSeq" id="XP_052753976.1"/>
    </source>
</evidence>
<dbReference type="PRINTS" id="PR00722">
    <property type="entry name" value="CHYMOTRYPSIN"/>
</dbReference>
<accession>A0ABM3MRI6</accession>
<dbReference type="PANTHER" id="PTHR24276">
    <property type="entry name" value="POLYSERASE-RELATED"/>
    <property type="match status" value="1"/>
</dbReference>
<dbReference type="PROSITE" id="PS50240">
    <property type="entry name" value="TRYPSIN_DOM"/>
    <property type="match status" value="1"/>
</dbReference>
<keyword evidence="5" id="KW-1015">Disulfide bond</keyword>
<keyword evidence="4 6" id="KW-0720">Serine protease</keyword>
<organism evidence="9 10">
    <name type="scientific">Galleria mellonella</name>
    <name type="common">Greater wax moth</name>
    <dbReference type="NCBI Taxonomy" id="7137"/>
    <lineage>
        <taxon>Eukaryota</taxon>
        <taxon>Metazoa</taxon>
        <taxon>Ecdysozoa</taxon>
        <taxon>Arthropoda</taxon>
        <taxon>Hexapoda</taxon>
        <taxon>Insecta</taxon>
        <taxon>Pterygota</taxon>
        <taxon>Neoptera</taxon>
        <taxon>Endopterygota</taxon>
        <taxon>Lepidoptera</taxon>
        <taxon>Glossata</taxon>
        <taxon>Ditrysia</taxon>
        <taxon>Pyraloidea</taxon>
        <taxon>Pyralidae</taxon>
        <taxon>Galleriinae</taxon>
        <taxon>Galleria</taxon>
    </lineage>
</organism>
<feature type="domain" description="Peptidase S1" evidence="8">
    <location>
        <begin position="52"/>
        <end position="303"/>
    </location>
</feature>
<gene>
    <name evidence="10" type="primary">LOC128201336</name>
</gene>
<dbReference type="InterPro" id="IPR050430">
    <property type="entry name" value="Peptidase_S1"/>
</dbReference>
<evidence type="ECO:0000256" key="2">
    <source>
        <dbReference type="ARBA" id="ARBA00022670"/>
    </source>
</evidence>
<comment type="similarity">
    <text evidence="1">Belongs to the peptidase S1 family.</text>
</comment>
<feature type="non-terminal residue" evidence="10">
    <location>
        <position position="1"/>
    </location>
</feature>
<keyword evidence="7" id="KW-0812">Transmembrane</keyword>
<evidence type="ECO:0000259" key="8">
    <source>
        <dbReference type="PROSITE" id="PS50240"/>
    </source>
</evidence>
<dbReference type="CDD" id="cd00190">
    <property type="entry name" value="Tryp_SPc"/>
    <property type="match status" value="1"/>
</dbReference>
<name>A0ABM3MRI6_GALME</name>
<dbReference type="InterPro" id="IPR033116">
    <property type="entry name" value="TRYPSIN_SER"/>
</dbReference>
<keyword evidence="7" id="KW-1133">Transmembrane helix</keyword>
<dbReference type="InterPro" id="IPR001314">
    <property type="entry name" value="Peptidase_S1A"/>
</dbReference>
<evidence type="ECO:0000256" key="4">
    <source>
        <dbReference type="ARBA" id="ARBA00022825"/>
    </source>
</evidence>
<evidence type="ECO:0000256" key="3">
    <source>
        <dbReference type="ARBA" id="ARBA00022801"/>
    </source>
</evidence>
<dbReference type="GeneID" id="128201336"/>
<dbReference type="RefSeq" id="XP_052753976.1">
    <property type="nucleotide sequence ID" value="XM_052898016.1"/>
</dbReference>
<evidence type="ECO:0000313" key="9">
    <source>
        <dbReference type="Proteomes" id="UP001652740"/>
    </source>
</evidence>
<evidence type="ECO:0000256" key="5">
    <source>
        <dbReference type="ARBA" id="ARBA00023157"/>
    </source>
</evidence>
<feature type="transmembrane region" description="Helical" evidence="7">
    <location>
        <begin position="13"/>
        <end position="31"/>
    </location>
</feature>